<evidence type="ECO:0000313" key="4">
    <source>
        <dbReference type="Proteomes" id="UP000233769"/>
    </source>
</evidence>
<dbReference type="AlphaFoldDB" id="A0A2N9ALI2"/>
<dbReference type="EMBL" id="LT962688">
    <property type="protein sequence ID" value="SOR28211.1"/>
    <property type="molecule type" value="Genomic_DNA"/>
</dbReference>
<evidence type="ECO:0000313" key="3">
    <source>
        <dbReference type="EMBL" id="SOR28211.1"/>
    </source>
</evidence>
<name>A0A2N9ALI2_METEX</name>
<comment type="similarity">
    <text evidence="1">Belongs to the UDP-N-acetylglucosamine 2-epimerase family.</text>
</comment>
<evidence type="ECO:0000256" key="1">
    <source>
        <dbReference type="RuleBase" id="RU003513"/>
    </source>
</evidence>
<organism evidence="3 4">
    <name type="scientific">Methylorubrum extorquens</name>
    <name type="common">Methylobacterium dichloromethanicum</name>
    <name type="synonym">Methylobacterium extorquens</name>
    <dbReference type="NCBI Taxonomy" id="408"/>
    <lineage>
        <taxon>Bacteria</taxon>
        <taxon>Pseudomonadati</taxon>
        <taxon>Pseudomonadota</taxon>
        <taxon>Alphaproteobacteria</taxon>
        <taxon>Hyphomicrobiales</taxon>
        <taxon>Methylobacteriaceae</taxon>
        <taxon>Methylorubrum</taxon>
    </lineage>
</organism>
<protein>
    <submittedName>
        <fullName evidence="3">UDP-N-acetylglucosamine 2-epimerase</fullName>
        <ecNumber evidence="3">5.1.3.14</ecNumber>
    </submittedName>
</protein>
<dbReference type="GO" id="GO:0008761">
    <property type="term" value="F:UDP-N-acetylglucosamine 2-epimerase activity"/>
    <property type="evidence" value="ECO:0007669"/>
    <property type="project" value="UniProtKB-EC"/>
</dbReference>
<dbReference type="Pfam" id="PF02350">
    <property type="entry name" value="Epimerase_2"/>
    <property type="match status" value="1"/>
</dbReference>
<dbReference type="PANTHER" id="PTHR43174:SF1">
    <property type="entry name" value="UDP-N-ACETYLGLUCOSAMINE 2-EPIMERASE"/>
    <property type="match status" value="1"/>
</dbReference>
<dbReference type="SUPFAM" id="SSF53756">
    <property type="entry name" value="UDP-Glycosyltransferase/glycogen phosphorylase"/>
    <property type="match status" value="1"/>
</dbReference>
<dbReference type="NCBIfam" id="TIGR00236">
    <property type="entry name" value="wecB"/>
    <property type="match status" value="1"/>
</dbReference>
<dbReference type="InterPro" id="IPR029767">
    <property type="entry name" value="WecB-like"/>
</dbReference>
<dbReference type="PANTHER" id="PTHR43174">
    <property type="entry name" value="UDP-N-ACETYLGLUCOSAMINE 2-EPIMERASE"/>
    <property type="match status" value="1"/>
</dbReference>
<reference evidence="4" key="1">
    <citation type="submission" date="2017-10" db="EMBL/GenBank/DDBJ databases">
        <authorList>
            <person name="Regsiter A."/>
            <person name="William W."/>
        </authorList>
    </citation>
    <scope>NUCLEOTIDE SEQUENCE [LARGE SCALE GENOMIC DNA]</scope>
</reference>
<sequence>MKKILTLVGTRPELVKMSLVIRALDRLTNHVLVHTGQNYDYELNQVFFDDLGIRKPDHFLEAAGPNAAATIARVIERADAVLELEQPDAVLIYGDTNSGLAVIPAKRRKIPIFHMEAGNRCFDPRVPEEINRKVIDHLSDVNLVLTEHARRYLLAEGLPAQRIFKVGSHMEEVLDEFRPKIEASDVLARLGLEPDRFFIVSAHREENVDSPARLRVFLEELGRLHAAFGLPIVVSTHPRTRARLEAVGDLSLPDSVRFLPPFGFIDYVKLQTSAHCVLSDSGTIAEEAALLDLPAVTFRDAHERPEGMDAGTLIVAPLGKVDLVEAVRAVRDGYGEGRRFAGAVPDYQGGAVSTKVVRIVLSYIDQVNHTVWSKPGPF</sequence>
<evidence type="ECO:0000259" key="2">
    <source>
        <dbReference type="Pfam" id="PF02350"/>
    </source>
</evidence>
<feature type="domain" description="UDP-N-acetylglucosamine 2-epimerase" evidence="2">
    <location>
        <begin position="29"/>
        <end position="360"/>
    </location>
</feature>
<gene>
    <name evidence="3" type="ORF">TK0001_1609</name>
</gene>
<dbReference type="Proteomes" id="UP000233769">
    <property type="component" value="Chromosome tk0001"/>
</dbReference>
<dbReference type="Gene3D" id="3.40.50.2000">
    <property type="entry name" value="Glycogen Phosphorylase B"/>
    <property type="match status" value="2"/>
</dbReference>
<dbReference type="EC" id="5.1.3.14" evidence="3"/>
<dbReference type="InterPro" id="IPR003331">
    <property type="entry name" value="UDP_GlcNAc_Epimerase_2_dom"/>
</dbReference>
<keyword evidence="1 3" id="KW-0413">Isomerase</keyword>
<proteinExistence type="inferred from homology"/>
<accession>A0A2N9ALI2</accession>
<dbReference type="CDD" id="cd03786">
    <property type="entry name" value="GTB_UDP-GlcNAc_2-Epimerase"/>
    <property type="match status" value="1"/>
</dbReference>